<feature type="transmembrane region" description="Helical" evidence="6">
    <location>
        <begin position="334"/>
        <end position="352"/>
    </location>
</feature>
<keyword evidence="4 6" id="KW-1133">Transmembrane helix</keyword>
<organism evidence="8 9">
    <name type="scientific">Streptomyces hygroscopicus</name>
    <dbReference type="NCBI Taxonomy" id="1912"/>
    <lineage>
        <taxon>Bacteria</taxon>
        <taxon>Bacillati</taxon>
        <taxon>Actinomycetota</taxon>
        <taxon>Actinomycetes</taxon>
        <taxon>Kitasatosporales</taxon>
        <taxon>Streptomycetaceae</taxon>
        <taxon>Streptomyces</taxon>
        <taxon>Streptomyces violaceusniger group</taxon>
    </lineage>
</organism>
<evidence type="ECO:0000256" key="4">
    <source>
        <dbReference type="ARBA" id="ARBA00022989"/>
    </source>
</evidence>
<comment type="caution">
    <text evidence="8">The sequence shown here is derived from an EMBL/GenBank/DDBJ whole genome shotgun (WGS) entry which is preliminary data.</text>
</comment>
<dbReference type="InterPro" id="IPR050495">
    <property type="entry name" value="ATG22/LtaA_families"/>
</dbReference>
<feature type="transmembrane region" description="Helical" evidence="6">
    <location>
        <begin position="304"/>
        <end position="322"/>
    </location>
</feature>
<accession>A0ABQ3TQM6</accession>
<feature type="transmembrane region" description="Helical" evidence="6">
    <location>
        <begin position="269"/>
        <end position="292"/>
    </location>
</feature>
<dbReference type="SUPFAM" id="SSF103473">
    <property type="entry name" value="MFS general substrate transporter"/>
    <property type="match status" value="1"/>
</dbReference>
<protein>
    <submittedName>
        <fullName evidence="8">MFS transporter</fullName>
    </submittedName>
</protein>
<comment type="subcellular location">
    <subcellularLocation>
        <location evidence="1">Cell membrane</location>
        <topology evidence="1">Multi-pass membrane protein</topology>
    </subcellularLocation>
</comment>
<sequence>MGDHLNALAALPDDAEARWRTTRRGRFGWYGYDCASSVFATSVNSIFFGPFITDVSEAAADSDGYLHPLGIPVLAGSFYPYVAALSVLLQAFLLPAAAALAERHDKGRVLALFAGCGASAAIGMYGIGDTGYALGGALYVVSNMALGASIMVANTYLPVLAAPERQDRMSTEGSAAGFLSCGAVVLGDLALYANHESLGLTENQAVRLILLLTGLWWLVLSGASVWLMRGYGSPPPVPVTAAGEAEPSPGVYRALFVALRRLWSMPRAAWFLLAFLLYNNGMQAVTSLVGTYAVKAVGISQDSLVVAILAVQFVAFAGALIAGRLAERLGGRRVVGGLVACWVLTVIVGAVVPDGAFFAFLALCLGAGLVVGGTYALSRSVFIKLVPEEHTAEYIGIFEMVNRCLAFLGTSSFGIVLQTSGSYRMAWLSLLVFFGAGAVTLLIGSRVGGKGEPGDVAKEVTAHG</sequence>
<feature type="domain" description="Major facilitator superfamily (MFS) profile" evidence="7">
    <location>
        <begin position="267"/>
        <end position="464"/>
    </location>
</feature>
<evidence type="ECO:0000256" key="2">
    <source>
        <dbReference type="ARBA" id="ARBA00022448"/>
    </source>
</evidence>
<feature type="transmembrane region" description="Helical" evidence="6">
    <location>
        <begin position="205"/>
        <end position="227"/>
    </location>
</feature>
<gene>
    <name evidence="8" type="ORF">TPA0910_00700</name>
</gene>
<keyword evidence="2" id="KW-0813">Transport</keyword>
<dbReference type="EMBL" id="BNEK01000002">
    <property type="protein sequence ID" value="GHJ25637.1"/>
    <property type="molecule type" value="Genomic_DNA"/>
</dbReference>
<dbReference type="InterPro" id="IPR024671">
    <property type="entry name" value="Atg22-like"/>
</dbReference>
<reference evidence="8" key="1">
    <citation type="submission" date="2024-05" db="EMBL/GenBank/DDBJ databases">
        <title>Whole genome shotgun sequence of Streptomyces hygroscopicus NBRC 113678.</title>
        <authorList>
            <person name="Komaki H."/>
            <person name="Tamura T."/>
        </authorList>
    </citation>
    <scope>NUCLEOTIDE SEQUENCE</scope>
    <source>
        <strain evidence="8">N11-34</strain>
    </source>
</reference>
<evidence type="ECO:0000313" key="9">
    <source>
        <dbReference type="Proteomes" id="UP001054854"/>
    </source>
</evidence>
<evidence type="ECO:0000256" key="6">
    <source>
        <dbReference type="SAM" id="Phobius"/>
    </source>
</evidence>
<dbReference type="PANTHER" id="PTHR23519:SF1">
    <property type="entry name" value="AUTOPHAGY-RELATED PROTEIN 22"/>
    <property type="match status" value="1"/>
</dbReference>
<dbReference type="InterPro" id="IPR020846">
    <property type="entry name" value="MFS_dom"/>
</dbReference>
<dbReference type="PANTHER" id="PTHR23519">
    <property type="entry name" value="AUTOPHAGY-RELATED PROTEIN 22"/>
    <property type="match status" value="1"/>
</dbReference>
<evidence type="ECO:0000313" key="8">
    <source>
        <dbReference type="EMBL" id="GHJ25637.1"/>
    </source>
</evidence>
<feature type="transmembrane region" description="Helical" evidence="6">
    <location>
        <begin position="139"/>
        <end position="161"/>
    </location>
</feature>
<dbReference type="Gene3D" id="1.20.1250.20">
    <property type="entry name" value="MFS general substrate transporter like domains"/>
    <property type="match status" value="1"/>
</dbReference>
<feature type="transmembrane region" description="Helical" evidence="6">
    <location>
        <begin position="78"/>
        <end position="97"/>
    </location>
</feature>
<evidence type="ECO:0000256" key="1">
    <source>
        <dbReference type="ARBA" id="ARBA00004651"/>
    </source>
</evidence>
<feature type="transmembrane region" description="Helical" evidence="6">
    <location>
        <begin position="109"/>
        <end position="127"/>
    </location>
</feature>
<feature type="transmembrane region" description="Helical" evidence="6">
    <location>
        <begin position="423"/>
        <end position="443"/>
    </location>
</feature>
<keyword evidence="5 6" id="KW-0472">Membrane</keyword>
<evidence type="ECO:0000256" key="3">
    <source>
        <dbReference type="ARBA" id="ARBA00022692"/>
    </source>
</evidence>
<proteinExistence type="predicted"/>
<dbReference type="InterPro" id="IPR036259">
    <property type="entry name" value="MFS_trans_sf"/>
</dbReference>
<evidence type="ECO:0000256" key="5">
    <source>
        <dbReference type="ARBA" id="ARBA00023136"/>
    </source>
</evidence>
<feature type="transmembrane region" description="Helical" evidence="6">
    <location>
        <begin position="173"/>
        <end position="193"/>
    </location>
</feature>
<feature type="transmembrane region" description="Helical" evidence="6">
    <location>
        <begin position="358"/>
        <end position="377"/>
    </location>
</feature>
<keyword evidence="3 6" id="KW-0812">Transmembrane</keyword>
<dbReference type="PROSITE" id="PS50850">
    <property type="entry name" value="MFS"/>
    <property type="match status" value="1"/>
</dbReference>
<keyword evidence="9" id="KW-1185">Reference proteome</keyword>
<name>A0ABQ3TQM6_STRHY</name>
<dbReference type="Proteomes" id="UP001054854">
    <property type="component" value="Unassembled WGS sequence"/>
</dbReference>
<dbReference type="Pfam" id="PF11700">
    <property type="entry name" value="ATG22"/>
    <property type="match status" value="1"/>
</dbReference>
<evidence type="ECO:0000259" key="7">
    <source>
        <dbReference type="PROSITE" id="PS50850"/>
    </source>
</evidence>